<feature type="compositionally biased region" description="Polar residues" evidence="6">
    <location>
        <begin position="915"/>
        <end position="934"/>
    </location>
</feature>
<dbReference type="InterPro" id="IPR011047">
    <property type="entry name" value="Quinoprotein_ADH-like_sf"/>
</dbReference>
<feature type="coiled-coil region" evidence="5">
    <location>
        <begin position="672"/>
        <end position="783"/>
    </location>
</feature>
<dbReference type="PANTHER" id="PTHR13886:SF4">
    <property type="entry name" value="JNK-INTERACTING PROTEIN 3"/>
    <property type="match status" value="1"/>
</dbReference>
<dbReference type="GO" id="GO:0005737">
    <property type="term" value="C:cytoplasm"/>
    <property type="evidence" value="ECO:0007669"/>
    <property type="project" value="UniProtKB-SubCell"/>
</dbReference>
<evidence type="ECO:0000256" key="3">
    <source>
        <dbReference type="ARBA" id="ARBA00022490"/>
    </source>
</evidence>
<feature type="coiled-coil region" evidence="5">
    <location>
        <begin position="379"/>
        <end position="480"/>
    </location>
</feature>
<dbReference type="InterPro" id="IPR016024">
    <property type="entry name" value="ARM-type_fold"/>
</dbReference>
<dbReference type="GO" id="GO:0030159">
    <property type="term" value="F:signaling receptor complex adaptor activity"/>
    <property type="evidence" value="ECO:0007669"/>
    <property type="project" value="TreeGrafter"/>
</dbReference>
<accession>A0A820IC26</accession>
<feature type="domain" description="RH1" evidence="7">
    <location>
        <begin position="325"/>
        <end position="413"/>
    </location>
</feature>
<feature type="compositionally biased region" description="Low complexity" evidence="6">
    <location>
        <begin position="266"/>
        <end position="281"/>
    </location>
</feature>
<dbReference type="SUPFAM" id="SSF50998">
    <property type="entry name" value="Quinoprotein alcohol dehydrogenase-like"/>
    <property type="match status" value="1"/>
</dbReference>
<comment type="subcellular location">
    <subcellularLocation>
        <location evidence="1">Cytoplasm</location>
    </subcellularLocation>
</comment>
<feature type="region of interest" description="Disordered" evidence="6">
    <location>
        <begin position="882"/>
        <end position="934"/>
    </location>
</feature>
<dbReference type="Pfam" id="PF16471">
    <property type="entry name" value="JIP_LZII"/>
    <property type="match status" value="1"/>
</dbReference>
<dbReference type="GO" id="GO:0016192">
    <property type="term" value="P:vesicle-mediated transport"/>
    <property type="evidence" value="ECO:0007669"/>
    <property type="project" value="TreeGrafter"/>
</dbReference>
<proteinExistence type="inferred from homology"/>
<keyword evidence="3" id="KW-0963">Cytoplasm</keyword>
<dbReference type="InterPro" id="IPR034744">
    <property type="entry name" value="RH2"/>
</dbReference>
<dbReference type="SUPFAM" id="SSF48371">
    <property type="entry name" value="ARM repeat"/>
    <property type="match status" value="1"/>
</dbReference>
<organism evidence="9 10">
    <name type="scientific">Rotaria socialis</name>
    <dbReference type="NCBI Taxonomy" id="392032"/>
    <lineage>
        <taxon>Eukaryota</taxon>
        <taxon>Metazoa</taxon>
        <taxon>Spiralia</taxon>
        <taxon>Gnathifera</taxon>
        <taxon>Rotifera</taxon>
        <taxon>Eurotatoria</taxon>
        <taxon>Bdelloidea</taxon>
        <taxon>Philodinida</taxon>
        <taxon>Philodinidae</taxon>
        <taxon>Rotaria</taxon>
    </lineage>
</organism>
<dbReference type="Gene3D" id="1.20.5.1000">
    <property type="entry name" value="arf6 gtpase in complex with a specific effector, jip4"/>
    <property type="match status" value="1"/>
</dbReference>
<evidence type="ECO:0000259" key="8">
    <source>
        <dbReference type="PROSITE" id="PS51777"/>
    </source>
</evidence>
<feature type="compositionally biased region" description="Low complexity" evidence="6">
    <location>
        <begin position="520"/>
        <end position="531"/>
    </location>
</feature>
<dbReference type="Pfam" id="PF17822">
    <property type="entry name" value="ARMH2"/>
    <property type="match status" value="1"/>
</dbReference>
<dbReference type="InterPro" id="IPR040268">
    <property type="entry name" value="ARMH2"/>
</dbReference>
<evidence type="ECO:0000256" key="4">
    <source>
        <dbReference type="ARBA" id="ARBA00023054"/>
    </source>
</evidence>
<evidence type="ECO:0000256" key="6">
    <source>
        <dbReference type="SAM" id="MobiDB-lite"/>
    </source>
</evidence>
<gene>
    <name evidence="9" type="ORF">HFQ381_LOCUS14028</name>
</gene>
<dbReference type="InterPro" id="IPR039911">
    <property type="entry name" value="JIP3/JIP4"/>
</dbReference>
<dbReference type="InterPro" id="IPR032486">
    <property type="entry name" value="JIP_LZII"/>
</dbReference>
<name>A0A820IC26_9BILA</name>
<feature type="compositionally biased region" description="Basic and acidic residues" evidence="6">
    <location>
        <begin position="898"/>
        <end position="914"/>
    </location>
</feature>
<feature type="compositionally biased region" description="Low complexity" evidence="6">
    <location>
        <begin position="1398"/>
        <end position="1411"/>
    </location>
</feature>
<dbReference type="EMBL" id="CAJOBO010000902">
    <property type="protein sequence ID" value="CAF4308776.1"/>
    <property type="molecule type" value="Genomic_DNA"/>
</dbReference>
<feature type="compositionally biased region" description="Polar residues" evidence="6">
    <location>
        <begin position="315"/>
        <end position="338"/>
    </location>
</feature>
<evidence type="ECO:0000256" key="2">
    <source>
        <dbReference type="ARBA" id="ARBA00009866"/>
    </source>
</evidence>
<protein>
    <submittedName>
        <fullName evidence="9">Uncharacterized protein</fullName>
    </submittedName>
</protein>
<evidence type="ECO:0000256" key="1">
    <source>
        <dbReference type="ARBA" id="ARBA00004496"/>
    </source>
</evidence>
<dbReference type="Proteomes" id="UP000663851">
    <property type="component" value="Unassembled WGS sequence"/>
</dbReference>
<dbReference type="Gene3D" id="1.20.58.1770">
    <property type="match status" value="1"/>
</dbReference>
<dbReference type="GO" id="GO:0019894">
    <property type="term" value="F:kinesin binding"/>
    <property type="evidence" value="ECO:0007669"/>
    <property type="project" value="TreeGrafter"/>
</dbReference>
<dbReference type="FunFam" id="1.20.5.1000:FF:000001">
    <property type="entry name" value="C-Jun-amino-terminal kinase-interacting protein 3 isoform X2"/>
    <property type="match status" value="1"/>
</dbReference>
<feature type="domain" description="RH2" evidence="8">
    <location>
        <begin position="755"/>
        <end position="823"/>
    </location>
</feature>
<feature type="region of interest" description="Disordered" evidence="6">
    <location>
        <begin position="509"/>
        <end position="540"/>
    </location>
</feature>
<dbReference type="GO" id="GO:0005078">
    <property type="term" value="F:MAP-kinase scaffold activity"/>
    <property type="evidence" value="ECO:0007669"/>
    <property type="project" value="InterPro"/>
</dbReference>
<dbReference type="Pfam" id="PF19056">
    <property type="entry name" value="WD40_2"/>
    <property type="match status" value="1"/>
</dbReference>
<dbReference type="PROSITE" id="PS51777">
    <property type="entry name" value="RH2"/>
    <property type="match status" value="1"/>
</dbReference>
<evidence type="ECO:0000313" key="9">
    <source>
        <dbReference type="EMBL" id="CAF4308776.1"/>
    </source>
</evidence>
<evidence type="ECO:0000259" key="7">
    <source>
        <dbReference type="PROSITE" id="PS51776"/>
    </source>
</evidence>
<feature type="region of interest" description="Disordered" evidence="6">
    <location>
        <begin position="257"/>
        <end position="338"/>
    </location>
</feature>
<evidence type="ECO:0000313" key="10">
    <source>
        <dbReference type="Proteomes" id="UP000663851"/>
    </source>
</evidence>
<comment type="similarity">
    <text evidence="2">Belongs to the JIP scaffold family.</text>
</comment>
<dbReference type="PROSITE" id="PS51776">
    <property type="entry name" value="RH1"/>
    <property type="match status" value="1"/>
</dbReference>
<dbReference type="GO" id="GO:0008432">
    <property type="term" value="F:JUN kinase binding"/>
    <property type="evidence" value="ECO:0007669"/>
    <property type="project" value="TreeGrafter"/>
</dbReference>
<comment type="caution">
    <text evidence="9">The sequence shown here is derived from an EMBL/GenBank/DDBJ whole genome shotgun (WGS) entry which is preliminary data.</text>
</comment>
<dbReference type="InterPro" id="IPR034743">
    <property type="entry name" value="RH1"/>
</dbReference>
<dbReference type="Pfam" id="PF09744">
    <property type="entry name" value="RH1"/>
    <property type="match status" value="1"/>
</dbReference>
<keyword evidence="4 5" id="KW-0175">Coiled coil</keyword>
<dbReference type="PANTHER" id="PTHR13886">
    <property type="entry name" value="JNK/SAPK-ASSOCIATED PROTEIN"/>
    <property type="match status" value="1"/>
</dbReference>
<feature type="region of interest" description="Disordered" evidence="6">
    <location>
        <begin position="1398"/>
        <end position="1417"/>
    </location>
</feature>
<reference evidence="9" key="1">
    <citation type="submission" date="2021-02" db="EMBL/GenBank/DDBJ databases">
        <authorList>
            <person name="Nowell W R."/>
        </authorList>
    </citation>
    <scope>NUCLEOTIDE SEQUENCE</scope>
</reference>
<feature type="compositionally biased region" description="Polar residues" evidence="6">
    <location>
        <begin position="882"/>
        <end position="893"/>
    </location>
</feature>
<evidence type="ECO:0000256" key="5">
    <source>
        <dbReference type="SAM" id="Coils"/>
    </source>
</evidence>
<sequence>MDLSFLYDNSGISLPKPYEKKNSWLEWFRLRRRKPNSEEEINEIHDLILNVYESMDDQARAVVLSLSKIVHDEDESVTIEEKLKAIVAIGHSLCCGPMQIKNATHLYARLFVRALSNQDLRMCLAAMIAISETAIDNLSFQMKVNEMDMIPKLFEIMQNSMPHAGRNADNINIHSKLVAWSCYTIVNICANCMPNILLLRDIVPNQLEILNDAIQMEIWRYVWRENYAQTIVQFVDGKLISGIICNAIQPKPYLFENHHDHSEKTSNSNLSSNPRSSSVNSQRYETKPYLKLQMSSESTVPKPIYSPNRIRLKTTDQNTTNEHELSSSGASEESHTLLSETVTTLASNVYNELERIIKNFGENSVKDLMPVMISTLESLDSALNEREVSKLEIESLKEQNEQVFQQYEREKGFHKEYQQRYLQVEDHLEEMKRENDEKLQSLESIVKIFEIKSRNAADHVARLEEKENETKTDYKRLHDRYCELFKAHCDYMERTKILYGTDRVDQLTGSQNASRSRGNLPLASQQQSQLSDNAELSSNERLNDETTNIRPDISFQNSKQPTVGANFRSELEASDGTHTQTETNTTSSNDAAVNTAFHGDWAENWPNSYFDDSYIENYKRDIAVSDDDDDMSANDAKNAEAFYKETQNENIDISDIDSSADLFGMTKEVSNLIKENNELLETKNALNVLKDDLLAKIEELSNEQEMLREEVSSLQTVKNRYQSRITEVEEELRKTREELEKKKKEEEEDVPTADRKRFTRVEMQRVLLERNQYKQRLFELEEAMHWQDAMRASKHEQLHPSAGLNAMNESAFDHSQNKKRTTFWKLNDWLPTNILSSHAGGIQNDLREGTTQVSEFFSGLFGTGVREVPPKRTATTNLSTLSTVKRSSTNDQLSPVAHKQESTTEENRPMERSVSESTSIASIPKQTPAARQSSSILINDDSRLQAYGWSLSSKSQLKLSEINGKVQVNVPVPVYCRPIFNTNDTTQIWWAVGIDLDGSSPIIDENSTSNDPSVDQLNKQLIESYHQMIDEQCLKLSSIVWIAAKSNDTAMITIIDSNKAEKVIDTFTLGNTVVYTMGSVPGPTSNDYTSFENSSWTLFEADTASASDVKITPCTVASLSVGGIRSSTSDAFPVELKAPEQVLADLARQLEDKKYKENRMRSGSRTFLSWPGFPRRNDTPIVDKTACSTKYPTVWLGSGDGWLYIHSAISEHRKTLEKVWLRHAIFSIVHVRGRVFVALANEKIVVFHRNLDGTWNLNNIHLIVTGKSRESVRCMIGVGETLWCGVANRVYVLHTQTLEVRKQFDVHSRPDHSVQHMTWSGDGVWLSIRLSSTLQLYHAQTYQHLQDVDVQPYVEKMIATEKAGLYFVHISALTIACRRLWIGTGNGIIISVPLTDSSTTTTTTTPGSSTTKPGSVVRVYDQSPSSNYIPYCSMNNAQLSFHGYRDAVKFFVAVPGQPPSKLVQDEESLSSSVTTNANDASALAFGDILVVSGGDGYIDFRVGDSTAEKIDDVNTNNRNISYLIVWHLGST</sequence>